<dbReference type="AlphaFoldDB" id="A0A926D4Q6"/>
<dbReference type="InterPro" id="IPR050188">
    <property type="entry name" value="RluA_PseudoU_synthase"/>
</dbReference>
<gene>
    <name evidence="7" type="ORF">H8696_06150</name>
</gene>
<dbReference type="InterPro" id="IPR020103">
    <property type="entry name" value="PsdUridine_synth_cat_dom_sf"/>
</dbReference>
<protein>
    <recommendedName>
        <fullName evidence="3">RNA pseudouridylate synthase</fullName>
    </recommendedName>
    <alternativeName>
        <fullName evidence="4">RNA-uridine isomerase</fullName>
    </alternativeName>
</protein>
<sequence>MLEWIVDEERPVRLINFMTRSCPLLPPAKVRQAVKGREVKVNGVRVGENVLLQPGDRVTAYLVLPAFRPEIVYEDEELLALFKPAGLPSVGPGSLENLLKGEDGFPRAVHRLDTDTFGVILFAKNAPAETELLQAFSRRTLDKRYRCIVLGRPKPAAGMLAHHALKDAGAARLRVLDRPAPGSKSIVTGYRTLALSGELALLEVELHTGRTHQIRAHLAHMGWPILGDDKYGNRAANKRHHLRKPQLCCHMLTLHFPKGSPLERLDGLTLASPQTLTPEKLQQKG</sequence>
<evidence type="ECO:0000259" key="6">
    <source>
        <dbReference type="SMART" id="SM00363"/>
    </source>
</evidence>
<dbReference type="PROSITE" id="PS50889">
    <property type="entry name" value="S4"/>
    <property type="match status" value="1"/>
</dbReference>
<dbReference type="GO" id="GO:0003723">
    <property type="term" value="F:RNA binding"/>
    <property type="evidence" value="ECO:0007669"/>
    <property type="project" value="UniProtKB-KW"/>
</dbReference>
<keyword evidence="2" id="KW-0413">Isomerase</keyword>
<accession>A0A926D4Q6</accession>
<organism evidence="7 8">
    <name type="scientific">Gehongia tenuis</name>
    <dbReference type="NCBI Taxonomy" id="2763655"/>
    <lineage>
        <taxon>Bacteria</taxon>
        <taxon>Bacillati</taxon>
        <taxon>Bacillota</taxon>
        <taxon>Clostridia</taxon>
        <taxon>Christensenellales</taxon>
        <taxon>Christensenellaceae</taxon>
        <taxon>Gehongia</taxon>
    </lineage>
</organism>
<dbReference type="Pfam" id="PF00849">
    <property type="entry name" value="PseudoU_synth_2"/>
    <property type="match status" value="1"/>
</dbReference>
<dbReference type="InterPro" id="IPR002942">
    <property type="entry name" value="S4_RNA-bd"/>
</dbReference>
<evidence type="ECO:0000256" key="3">
    <source>
        <dbReference type="ARBA" id="ARBA00031870"/>
    </source>
</evidence>
<dbReference type="SMART" id="SM00363">
    <property type="entry name" value="S4"/>
    <property type="match status" value="1"/>
</dbReference>
<comment type="catalytic activity">
    <reaction evidence="1">
        <text>a uridine in RNA = a pseudouridine in RNA</text>
        <dbReference type="Rhea" id="RHEA:48348"/>
        <dbReference type="Rhea" id="RHEA-COMP:12068"/>
        <dbReference type="Rhea" id="RHEA-COMP:12069"/>
        <dbReference type="ChEBI" id="CHEBI:65314"/>
        <dbReference type="ChEBI" id="CHEBI:65315"/>
    </reaction>
</comment>
<proteinExistence type="predicted"/>
<reference evidence="7" key="1">
    <citation type="submission" date="2020-08" db="EMBL/GenBank/DDBJ databases">
        <title>Genome public.</title>
        <authorList>
            <person name="Liu C."/>
            <person name="Sun Q."/>
        </authorList>
    </citation>
    <scope>NUCLEOTIDE SEQUENCE</scope>
    <source>
        <strain evidence="7">NSJ-53</strain>
    </source>
</reference>
<comment type="caution">
    <text evidence="7">The sequence shown here is derived from an EMBL/GenBank/DDBJ whole genome shotgun (WGS) entry which is preliminary data.</text>
</comment>
<dbReference type="SUPFAM" id="SSF55120">
    <property type="entry name" value="Pseudouridine synthase"/>
    <property type="match status" value="1"/>
</dbReference>
<evidence type="ECO:0000256" key="1">
    <source>
        <dbReference type="ARBA" id="ARBA00000073"/>
    </source>
</evidence>
<dbReference type="CDD" id="cd00165">
    <property type="entry name" value="S4"/>
    <property type="match status" value="1"/>
</dbReference>
<dbReference type="Pfam" id="PF01479">
    <property type="entry name" value="S4"/>
    <property type="match status" value="1"/>
</dbReference>
<dbReference type="Proteomes" id="UP000623172">
    <property type="component" value="Unassembled WGS sequence"/>
</dbReference>
<evidence type="ECO:0000313" key="8">
    <source>
        <dbReference type="Proteomes" id="UP000623172"/>
    </source>
</evidence>
<dbReference type="RefSeq" id="WP_249316019.1">
    <property type="nucleotide sequence ID" value="NZ_JACRSR010000002.1"/>
</dbReference>
<evidence type="ECO:0000256" key="4">
    <source>
        <dbReference type="ARBA" id="ARBA00033164"/>
    </source>
</evidence>
<name>A0A926D4Q6_9FIRM</name>
<evidence type="ECO:0000256" key="5">
    <source>
        <dbReference type="PROSITE-ProRule" id="PRU00182"/>
    </source>
</evidence>
<dbReference type="Gene3D" id="3.30.2350.10">
    <property type="entry name" value="Pseudouridine synthase"/>
    <property type="match status" value="1"/>
</dbReference>
<dbReference type="InterPro" id="IPR006145">
    <property type="entry name" value="PsdUridine_synth_RsuA/RluA"/>
</dbReference>
<evidence type="ECO:0000313" key="7">
    <source>
        <dbReference type="EMBL" id="MBC8531427.1"/>
    </source>
</evidence>
<keyword evidence="5" id="KW-0694">RNA-binding</keyword>
<dbReference type="CDD" id="cd02869">
    <property type="entry name" value="PseudoU_synth_RluA_like"/>
    <property type="match status" value="1"/>
</dbReference>
<dbReference type="GO" id="GO:0000455">
    <property type="term" value="P:enzyme-directed rRNA pseudouridine synthesis"/>
    <property type="evidence" value="ECO:0007669"/>
    <property type="project" value="UniProtKB-ARBA"/>
</dbReference>
<evidence type="ECO:0000256" key="2">
    <source>
        <dbReference type="ARBA" id="ARBA00023235"/>
    </source>
</evidence>
<dbReference type="EMBL" id="JACRSR010000002">
    <property type="protein sequence ID" value="MBC8531427.1"/>
    <property type="molecule type" value="Genomic_DNA"/>
</dbReference>
<dbReference type="PANTHER" id="PTHR21600">
    <property type="entry name" value="MITOCHONDRIAL RNA PSEUDOURIDINE SYNTHASE"/>
    <property type="match status" value="1"/>
</dbReference>
<feature type="domain" description="RNA-binding S4" evidence="6">
    <location>
        <begin position="12"/>
        <end position="69"/>
    </location>
</feature>
<dbReference type="SUPFAM" id="SSF55174">
    <property type="entry name" value="Alpha-L RNA-binding motif"/>
    <property type="match status" value="1"/>
</dbReference>
<dbReference type="GO" id="GO:0120159">
    <property type="term" value="F:rRNA pseudouridine synthase activity"/>
    <property type="evidence" value="ECO:0007669"/>
    <property type="project" value="UniProtKB-ARBA"/>
</dbReference>
<keyword evidence="8" id="KW-1185">Reference proteome</keyword>